<gene>
    <name evidence="3" type="ORF">NA56DRAFT_706575</name>
</gene>
<dbReference type="GO" id="GO:0051015">
    <property type="term" value="F:actin filament binding"/>
    <property type="evidence" value="ECO:0007669"/>
    <property type="project" value="TreeGrafter"/>
</dbReference>
<keyword evidence="1" id="KW-0175">Coiled coil</keyword>
<evidence type="ECO:0000313" key="3">
    <source>
        <dbReference type="EMBL" id="PMD18660.1"/>
    </source>
</evidence>
<feature type="compositionally biased region" description="Polar residues" evidence="2">
    <location>
        <begin position="725"/>
        <end position="735"/>
    </location>
</feature>
<dbReference type="GO" id="GO:0005737">
    <property type="term" value="C:cytoplasm"/>
    <property type="evidence" value="ECO:0007669"/>
    <property type="project" value="TreeGrafter"/>
</dbReference>
<feature type="region of interest" description="Disordered" evidence="2">
    <location>
        <begin position="700"/>
        <end position="790"/>
    </location>
</feature>
<evidence type="ECO:0000256" key="2">
    <source>
        <dbReference type="SAM" id="MobiDB-lite"/>
    </source>
</evidence>
<dbReference type="GO" id="GO:0000146">
    <property type="term" value="F:microfilament motor activity"/>
    <property type="evidence" value="ECO:0007669"/>
    <property type="project" value="TreeGrafter"/>
</dbReference>
<keyword evidence="4" id="KW-1185">Reference proteome</keyword>
<organism evidence="3 4">
    <name type="scientific">Hyaloscypha hepaticicola</name>
    <dbReference type="NCBI Taxonomy" id="2082293"/>
    <lineage>
        <taxon>Eukaryota</taxon>
        <taxon>Fungi</taxon>
        <taxon>Dikarya</taxon>
        <taxon>Ascomycota</taxon>
        <taxon>Pezizomycotina</taxon>
        <taxon>Leotiomycetes</taxon>
        <taxon>Helotiales</taxon>
        <taxon>Hyaloscyphaceae</taxon>
        <taxon>Hyaloscypha</taxon>
    </lineage>
</organism>
<dbReference type="GO" id="GO:0016460">
    <property type="term" value="C:myosin II complex"/>
    <property type="evidence" value="ECO:0007669"/>
    <property type="project" value="TreeGrafter"/>
</dbReference>
<dbReference type="PANTHER" id="PTHR45615">
    <property type="entry name" value="MYOSIN HEAVY CHAIN, NON-MUSCLE"/>
    <property type="match status" value="1"/>
</dbReference>
<feature type="compositionally biased region" description="Polar residues" evidence="2">
    <location>
        <begin position="700"/>
        <end position="710"/>
    </location>
</feature>
<sequence length="1059" mass="119470">MDFIESDSDSVELSYDLSEDRNVLKKSRQALGLSRDYVPEGDSRDAFREFYQNWMDGMIEAHKVAREKINIVIDETSNEWIATAHRPGSPEMLGFIRFNKGKGMLELTNFNAQLTRKALDIGVTSKRYAVGQAGTHGEGFKVASLVMVRKGYQVRYESAKYYWSFHFGGRDKRHLYCHLTPMSDNIVTKHMMEVSTRKSNRQPRELKGNIWEDVTVRIGRVYGSKGNGIEFDKFQNWIKVSFSLHRPSQIVKTANGDLALDKEFGGRMFLKGLYLSGTSGTKTLKFGYNLYEGEVNRDRQQIANAHRLANTLARIWAEAIKIGEEGAIKEYSKMLMEEDTNHWADVNLSNEYMTEETAASVWQYIAEQDVSRCQFFYGKKTEAQDVEIISKCLGGKAVALPDSLWEPLRKFKLVRTPEEQRHHKLHNAYPSDLEQTPYSEALTRSLKAMLALDERTKDFAIVFKSGEKADLDLLLQGSSLLINDKWLDFERSHLRAPCWLSRYGVSRHDMPCDHIITRIYDLILRELEKIPASQLEKPEESNGTLKLKMSDSLRQMPRMIEITQGEKPGELVTTWTMLERDLVFKMYGFDLRCRVTLHRESHCSEKKADVLFYVAETSKAEITDAKMSDPTIENEEVAECGCPYQTLSGGDPGAIFKGLNSEEAYFPMVSRDYNQAFFGVPPKAVRPAAPKSAPNLVPQWTLSTLSPSPESKNDIAADKGLLSPPATQSTTSGNAHRSENEVDDVKDTQNDISRVLNNECADGEDSPAPMADDESDQERQTRNNDSNERLQKATQKLTAELASALDKLKTKEHLAHSTAHKLQLKGQELAAALDSLENKELKLRHAKHETDAQNQRFESTIEDLEGEIRRLHEIQTENETRCAELSNATENLQNELQRLRAEKDEIKSRSQQPLHAEEQHNQGSVADMQKQLLELHASNEVLHAQADNVRELQDSNEALKTQLSQAQADHASLMTTLQGVSGMIQGALSLGSKTMMVTTLQGVLGMLRGVLSLGFRVSNPAGGTKHARIKEEDDAQDNSHAPLPKRLRQAELIDLTDGI</sequence>
<protein>
    <submittedName>
        <fullName evidence="3">Uncharacterized protein</fullName>
    </submittedName>
</protein>
<feature type="region of interest" description="Disordered" evidence="2">
    <location>
        <begin position="1021"/>
        <end position="1044"/>
    </location>
</feature>
<feature type="coiled-coil region" evidence="1">
    <location>
        <begin position="942"/>
        <end position="976"/>
    </location>
</feature>
<dbReference type="EMBL" id="KZ613493">
    <property type="protein sequence ID" value="PMD18660.1"/>
    <property type="molecule type" value="Genomic_DNA"/>
</dbReference>
<proteinExistence type="predicted"/>
<dbReference type="OrthoDB" id="5376140at2759"/>
<evidence type="ECO:0000256" key="1">
    <source>
        <dbReference type="SAM" id="Coils"/>
    </source>
</evidence>
<dbReference type="GO" id="GO:0032982">
    <property type="term" value="C:myosin filament"/>
    <property type="evidence" value="ECO:0007669"/>
    <property type="project" value="TreeGrafter"/>
</dbReference>
<dbReference type="AlphaFoldDB" id="A0A2J6PX82"/>
<feature type="compositionally biased region" description="Acidic residues" evidence="2">
    <location>
        <begin position="761"/>
        <end position="776"/>
    </location>
</feature>
<dbReference type="Proteomes" id="UP000235672">
    <property type="component" value="Unassembled WGS sequence"/>
</dbReference>
<reference evidence="3 4" key="1">
    <citation type="submission" date="2016-05" db="EMBL/GenBank/DDBJ databases">
        <title>A degradative enzymes factory behind the ericoid mycorrhizal symbiosis.</title>
        <authorList>
            <consortium name="DOE Joint Genome Institute"/>
            <person name="Martino E."/>
            <person name="Morin E."/>
            <person name="Grelet G."/>
            <person name="Kuo A."/>
            <person name="Kohler A."/>
            <person name="Daghino S."/>
            <person name="Barry K."/>
            <person name="Choi C."/>
            <person name="Cichocki N."/>
            <person name="Clum A."/>
            <person name="Copeland A."/>
            <person name="Hainaut M."/>
            <person name="Haridas S."/>
            <person name="Labutti K."/>
            <person name="Lindquist E."/>
            <person name="Lipzen A."/>
            <person name="Khouja H.-R."/>
            <person name="Murat C."/>
            <person name="Ohm R."/>
            <person name="Olson A."/>
            <person name="Spatafora J."/>
            <person name="Veneault-Fourrey C."/>
            <person name="Henrissat B."/>
            <person name="Grigoriev I."/>
            <person name="Martin F."/>
            <person name="Perotto S."/>
        </authorList>
    </citation>
    <scope>NUCLEOTIDE SEQUENCE [LARGE SCALE GENOMIC DNA]</scope>
    <source>
        <strain evidence="3 4">UAMH 7357</strain>
    </source>
</reference>
<accession>A0A2J6PX82</accession>
<evidence type="ECO:0000313" key="4">
    <source>
        <dbReference type="Proteomes" id="UP000235672"/>
    </source>
</evidence>
<name>A0A2J6PX82_9HELO</name>
<feature type="compositionally biased region" description="Basic and acidic residues" evidence="2">
    <location>
        <begin position="736"/>
        <end position="749"/>
    </location>
</feature>
<feature type="compositionally biased region" description="Basic and acidic residues" evidence="2">
    <location>
        <begin position="777"/>
        <end position="790"/>
    </location>
</feature>
<dbReference type="PANTHER" id="PTHR45615:SF40">
    <property type="entry name" value="MYOSIN HEAVY CHAIN, NON-MUSCLE"/>
    <property type="match status" value="1"/>
</dbReference>
<feature type="region of interest" description="Disordered" evidence="2">
    <location>
        <begin position="904"/>
        <end position="923"/>
    </location>
</feature>